<gene>
    <name evidence="1" type="ORF">OMAG_001886</name>
</gene>
<comment type="caution">
    <text evidence="1">The sequence shown here is derived from an EMBL/GenBank/DDBJ whole genome shotgun (WGS) entry which is preliminary data.</text>
</comment>
<protein>
    <submittedName>
        <fullName evidence="1">Uncharacterized protein</fullName>
    </submittedName>
</protein>
<organism evidence="1 2">
    <name type="scientific">Candidatus Omnitrophus magneticus</name>
    <dbReference type="NCBI Taxonomy" id="1609969"/>
    <lineage>
        <taxon>Bacteria</taxon>
        <taxon>Pseudomonadati</taxon>
        <taxon>Candidatus Omnitrophota</taxon>
        <taxon>Candidatus Omnitrophus</taxon>
    </lineage>
</organism>
<accession>A0A0F0CLQ2</accession>
<reference evidence="1 2" key="1">
    <citation type="submission" date="2015-02" db="EMBL/GenBank/DDBJ databases">
        <title>Single-cell genomics of uncultivated deep-branching MTB reveals a conserved set of magnetosome genes.</title>
        <authorList>
            <person name="Kolinko S."/>
            <person name="Richter M."/>
            <person name="Glockner F.O."/>
            <person name="Brachmann A."/>
            <person name="Schuler D."/>
        </authorList>
    </citation>
    <scope>NUCLEOTIDE SEQUENCE [LARGE SCALE GENOMIC DNA]</scope>
    <source>
        <strain evidence="1">SKK-01</strain>
    </source>
</reference>
<proteinExistence type="predicted"/>
<evidence type="ECO:0000313" key="1">
    <source>
        <dbReference type="EMBL" id="KJJ84248.1"/>
    </source>
</evidence>
<name>A0A0F0CLQ2_9BACT</name>
<evidence type="ECO:0000313" key="2">
    <source>
        <dbReference type="Proteomes" id="UP000033428"/>
    </source>
</evidence>
<dbReference type="EMBL" id="JYNY01000379">
    <property type="protein sequence ID" value="KJJ84248.1"/>
    <property type="molecule type" value="Genomic_DNA"/>
</dbReference>
<dbReference type="AlphaFoldDB" id="A0A0F0CLQ2"/>
<dbReference type="Proteomes" id="UP000033428">
    <property type="component" value="Unassembled WGS sequence"/>
</dbReference>
<keyword evidence="2" id="KW-1185">Reference proteome</keyword>
<sequence>MKELVYKTIEGNDPIKKEISIEELENKNYLDINKKWSCKYFIKSRYEGTSIRDIKEWIANNKNCNRNIKSFNVLKFIDNRTGETKILCKAIGEFFVVHNLKVVKILYVNAIRIHITPKKERSV</sequence>